<reference evidence="2" key="2">
    <citation type="submission" date="2015-08" db="EMBL/GenBank/DDBJ databases">
        <title>Draft Genome Sequence of a Heterotrophic Facultative Anaerobic Bacterium Ardenticatena maritima Strain 110S.</title>
        <authorList>
            <person name="Kawaichi S."/>
            <person name="Yoshida T."/>
            <person name="Sako Y."/>
            <person name="Nakamura R."/>
        </authorList>
    </citation>
    <scope>NUCLEOTIDE SEQUENCE [LARGE SCALE GENOMIC DNA]</scope>
    <source>
        <strain evidence="2">110S</strain>
    </source>
</reference>
<dbReference type="EMBL" id="BBZA01000089">
    <property type="protein sequence ID" value="GAP62887.1"/>
    <property type="molecule type" value="Genomic_DNA"/>
</dbReference>
<dbReference type="Proteomes" id="UP000037784">
    <property type="component" value="Unassembled WGS sequence"/>
</dbReference>
<proteinExistence type="predicted"/>
<comment type="caution">
    <text evidence="1">The sequence shown here is derived from an EMBL/GenBank/DDBJ whole genome shotgun (WGS) entry which is preliminary data.</text>
</comment>
<reference evidence="1 2" key="1">
    <citation type="journal article" date="2015" name="Genome Announc.">
        <title>Draft Genome Sequence of a Heterotrophic Facultative Anaerobic Thermophilic Bacterium, Ardenticatena maritima Strain 110ST.</title>
        <authorList>
            <person name="Kawaichi S."/>
            <person name="Yoshida T."/>
            <person name="Sako Y."/>
            <person name="Nakamura R."/>
        </authorList>
    </citation>
    <scope>NUCLEOTIDE SEQUENCE [LARGE SCALE GENOMIC DNA]</scope>
    <source>
        <strain evidence="1 2">110S</strain>
    </source>
</reference>
<sequence length="70" mass="7746">MSDHLPLVPSSAWVADEYITDDHQLSIPPHVPPGTYRLVVGVYDAETGQRLRLPDGSDMLVIAHVRLETP</sequence>
<name>A0A0M9UCF7_9CHLR</name>
<dbReference type="InParanoid" id="A0A0M9UCF7"/>
<accession>A0A0M9UCF7</accession>
<protein>
    <submittedName>
        <fullName evidence="1">Uncharacterized protein</fullName>
    </submittedName>
</protein>
<evidence type="ECO:0000313" key="2">
    <source>
        <dbReference type="Proteomes" id="UP000037784"/>
    </source>
</evidence>
<gene>
    <name evidence="1" type="ORF">ARMA_1310</name>
</gene>
<dbReference type="AlphaFoldDB" id="A0A0M9UCF7"/>
<keyword evidence="2" id="KW-1185">Reference proteome</keyword>
<organism evidence="1 2">
    <name type="scientific">Ardenticatena maritima</name>
    <dbReference type="NCBI Taxonomy" id="872965"/>
    <lineage>
        <taxon>Bacteria</taxon>
        <taxon>Bacillati</taxon>
        <taxon>Chloroflexota</taxon>
        <taxon>Ardenticatenia</taxon>
        <taxon>Ardenticatenales</taxon>
        <taxon>Ardenticatenaceae</taxon>
        <taxon>Ardenticatena</taxon>
    </lineage>
</organism>
<evidence type="ECO:0000313" key="1">
    <source>
        <dbReference type="EMBL" id="GAP62887.1"/>
    </source>
</evidence>